<organism evidence="1 2">
    <name type="scientific">Streptomyces actuosus</name>
    <dbReference type="NCBI Taxonomy" id="1885"/>
    <lineage>
        <taxon>Bacteria</taxon>
        <taxon>Bacillati</taxon>
        <taxon>Actinomycetota</taxon>
        <taxon>Actinomycetes</taxon>
        <taxon>Kitasatosporales</taxon>
        <taxon>Streptomycetaceae</taxon>
        <taxon>Streptomyces</taxon>
    </lineage>
</organism>
<reference evidence="1 2" key="1">
    <citation type="submission" date="2021-02" db="EMBL/GenBank/DDBJ databases">
        <title>Whole genome sequencing of Streptomyces actuosus VRA1.</title>
        <authorList>
            <person name="Sen G."/>
            <person name="Sen A."/>
        </authorList>
    </citation>
    <scope>NUCLEOTIDE SEQUENCE [LARGE SCALE GENOMIC DNA]</scope>
    <source>
        <strain evidence="1 2">VRA1</strain>
    </source>
</reference>
<gene>
    <name evidence="1" type="ORF">JS756_30265</name>
</gene>
<evidence type="ECO:0000313" key="1">
    <source>
        <dbReference type="EMBL" id="MBN0048322.1"/>
    </source>
</evidence>
<evidence type="ECO:0000313" key="2">
    <source>
        <dbReference type="Proteomes" id="UP000788262"/>
    </source>
</evidence>
<dbReference type="Proteomes" id="UP000788262">
    <property type="component" value="Unassembled WGS sequence"/>
</dbReference>
<protein>
    <submittedName>
        <fullName evidence="1">Uncharacterized protein</fullName>
    </submittedName>
</protein>
<keyword evidence="2" id="KW-1185">Reference proteome</keyword>
<proteinExistence type="predicted"/>
<comment type="caution">
    <text evidence="1">The sequence shown here is derived from an EMBL/GenBank/DDBJ whole genome shotgun (WGS) entry which is preliminary data.</text>
</comment>
<dbReference type="EMBL" id="JAFFZS010000037">
    <property type="protein sequence ID" value="MBN0048322.1"/>
    <property type="molecule type" value="Genomic_DNA"/>
</dbReference>
<name>A0ABS2VYU8_STRAS</name>
<dbReference type="RefSeq" id="WP_205386445.1">
    <property type="nucleotide sequence ID" value="NZ_JAFFZS010000037.1"/>
</dbReference>
<sequence length="103" mass="10717">MGEESDDSSGVDPPGPRADLVVLPAFTAEAGKQMLESSTSVSEPRDRLRRLLSAAGLGSSALDVTTSSLTISHWRPGPAVPITMTREVSVTSPRLERLAGASA</sequence>
<accession>A0ABS2VYU8</accession>